<feature type="region of interest" description="Disordered" evidence="1">
    <location>
        <begin position="349"/>
        <end position="397"/>
    </location>
</feature>
<dbReference type="GeneID" id="36842337"/>
<feature type="compositionally biased region" description="Basic and acidic residues" evidence="1">
    <location>
        <begin position="499"/>
        <end position="511"/>
    </location>
</feature>
<dbReference type="RefSeq" id="YP_009481627.1">
    <property type="nucleotide sequence ID" value="NC_037666.1"/>
</dbReference>
<proteinExistence type="predicted"/>
<evidence type="ECO:0000256" key="1">
    <source>
        <dbReference type="SAM" id="MobiDB-lite"/>
    </source>
</evidence>
<feature type="compositionally biased region" description="Basic and acidic residues" evidence="1">
    <location>
        <begin position="103"/>
        <end position="118"/>
    </location>
</feature>
<evidence type="ECO:0000313" key="2">
    <source>
        <dbReference type="EMBL" id="AVK75624.1"/>
    </source>
</evidence>
<name>A0A2U7UB10_9VIRU</name>
<dbReference type="KEGG" id="vg:36842337"/>
<organism evidence="2">
    <name type="scientific">Pandoravirus neocaledonia</name>
    <dbReference type="NCBI Taxonomy" id="2107708"/>
    <lineage>
        <taxon>Viruses</taxon>
        <taxon>Pandoravirus</taxon>
    </lineage>
</organism>
<feature type="region of interest" description="Disordered" evidence="1">
    <location>
        <begin position="101"/>
        <end position="134"/>
    </location>
</feature>
<gene>
    <name evidence="2" type="ORF">pneo_cds_17</name>
</gene>
<sequence length="683" mass="73438">MKAAFGMAEYTVEVSSGAAGGRPVFVTVKDISRDATVGLMQKRIAAVYARRYRSRPALCFAADAASSYDLVDSRGNVLARSSKVSEALVHHDPCAPLLAVQRRAPDRECPPTSRHAEPSPEAESVGPQSPALGPCATVPAQQLRRSVDGQWVSVSDIVRAMSGRWRGAATNAFVDRVMHVIKRRVSFPSLFLAVPQHYPGTKRAARTPVVSVRQLSALVDAVGAVLGGDQSTDAAMRFKKTASFADLIRGHVDDQVPLSAEATLLDAIGIDATDEASGSTVPTEMRGHGSCGDGSCASERSSESGDVVQRRTAPVDSIGNKRTAGSDTECWDDDTPEVDVPEVPQQLLGACRSERASGHKRKRRRAQTTGVRWGNEHDWIHTTPSIGSAPQRVAESDVDAVDRASRCVRWQGAARAQPTTYEDDDSDNGSNGSSGEKEQEDDSTQGQRKRHCDRGSDQEIAPVDAADSGRDQQRDTPSDLMHDAPAHAIVAVTDEDANDNDKTEAKDKHDKEEDEETEFERHWNRHVAAHAVAKARAAGPLRIWKTAGSVYRLMLSISPSKEMPGLWEVVGGRTDPHRPPPGPGEEWIDDAAVIPIVARMIRSPSTVVTTDAAMSPKSHEAVTVAHAGFFALCRRHLASRGGNNSDANTRPGPSLAPRARRLARDAANTPRAAVCAQLARLLA</sequence>
<feature type="region of interest" description="Disordered" evidence="1">
    <location>
        <begin position="409"/>
        <end position="520"/>
    </location>
</feature>
<feature type="region of interest" description="Disordered" evidence="1">
    <location>
        <begin position="275"/>
        <end position="337"/>
    </location>
</feature>
<feature type="compositionally biased region" description="Basic and acidic residues" evidence="1">
    <location>
        <begin position="467"/>
        <end position="485"/>
    </location>
</feature>
<accession>A0A2U7UB10</accession>
<dbReference type="Proteomes" id="UP000249287">
    <property type="component" value="Segment"/>
</dbReference>
<dbReference type="EMBL" id="MG011690">
    <property type="protein sequence ID" value="AVK75624.1"/>
    <property type="molecule type" value="Genomic_DNA"/>
</dbReference>
<reference evidence="2" key="1">
    <citation type="journal article" date="2018" name="Nat. Commun.">
        <title>Diversity and evolution of the emerging Pandoraviridae family.</title>
        <authorList>
            <person name="Legendre M."/>
            <person name="Fabre E."/>
            <person name="Poirot O."/>
            <person name="Jeudy S."/>
            <person name="Lartigue A."/>
            <person name="Alempic J.M."/>
            <person name="Beucher L."/>
            <person name="Philippe N."/>
            <person name="Bertaux L."/>
            <person name="Christo-Foroux E."/>
            <person name="Labadie K."/>
            <person name="Coute Y."/>
            <person name="Abergel C."/>
            <person name="Claverie J.M."/>
        </authorList>
    </citation>
    <scope>NUCLEOTIDE SEQUENCE [LARGE SCALE GENOMIC DNA]</scope>
    <source>
        <strain evidence="2">Neocaledonia</strain>
    </source>
</reference>
<protein>
    <submittedName>
        <fullName evidence="2">Uncharacterized protein</fullName>
    </submittedName>
</protein>